<sequence length="104" mass="11840">MTSEVLAALDKLVVDKKLESKALEGARQWAASSDFDIENAKTSQFVYELYACNLCFKHEFRAAPYIEVVLNITFDDNDVGYYCWVTDITGEVIDDRMVITDETL</sequence>
<dbReference type="EMBL" id="AHCD03000044">
    <property type="protein sequence ID" value="KAF7781190.1"/>
    <property type="molecule type" value="Genomic_DNA"/>
</dbReference>
<comment type="caution">
    <text evidence="1">The sequence shown here is derived from an EMBL/GenBank/DDBJ whole genome shotgun (WGS) entry which is preliminary data.</text>
</comment>
<organism evidence="1 2">
    <name type="scientific">Pseudoalteromonas rubra</name>
    <dbReference type="NCBI Taxonomy" id="43658"/>
    <lineage>
        <taxon>Bacteria</taxon>
        <taxon>Pseudomonadati</taxon>
        <taxon>Pseudomonadota</taxon>
        <taxon>Gammaproteobacteria</taxon>
        <taxon>Alteromonadales</taxon>
        <taxon>Pseudoalteromonadaceae</taxon>
        <taxon>Pseudoalteromonas</taxon>
    </lineage>
</organism>
<dbReference type="GeneID" id="61360124"/>
<evidence type="ECO:0000313" key="2">
    <source>
        <dbReference type="Proteomes" id="UP000016480"/>
    </source>
</evidence>
<gene>
    <name evidence="1" type="ORF">PRUB_b0334</name>
</gene>
<dbReference type="Proteomes" id="UP000016480">
    <property type="component" value="Unassembled WGS sequence"/>
</dbReference>
<name>A0A8T0BZA9_9GAMM</name>
<accession>A0A8T0BZA9</accession>
<dbReference type="AlphaFoldDB" id="A0A8T0BZA9"/>
<evidence type="ECO:0000313" key="1">
    <source>
        <dbReference type="EMBL" id="KAF7781190.1"/>
    </source>
</evidence>
<proteinExistence type="predicted"/>
<dbReference type="RefSeq" id="WP_010384262.1">
    <property type="nucleotide sequence ID" value="NZ_AHCD03000044.1"/>
</dbReference>
<protein>
    <submittedName>
        <fullName evidence="1">Uncharacterized protein</fullName>
    </submittedName>
</protein>
<reference evidence="1 2" key="1">
    <citation type="journal article" date="2012" name="J. Bacteriol.">
        <title>Genome sequence of the cycloprodigiosin-producing bacterial strain Pseudoalteromonas rubra ATCC 29570(T).</title>
        <authorList>
            <person name="Xie B.B."/>
            <person name="Shu Y.L."/>
            <person name="Qin Q.L."/>
            <person name="Rong J.C."/>
            <person name="Zhang X.Y."/>
            <person name="Chen X.L."/>
            <person name="Zhou B.C."/>
            <person name="Zhang Y.Z."/>
        </authorList>
    </citation>
    <scope>NUCLEOTIDE SEQUENCE [LARGE SCALE GENOMIC DNA]</scope>
    <source>
        <strain evidence="1 2">DSM 6842</strain>
    </source>
</reference>